<dbReference type="Proteomes" id="UP001211907">
    <property type="component" value="Unassembled WGS sequence"/>
</dbReference>
<comment type="caution">
    <text evidence="1">The sequence shown here is derived from an EMBL/GenBank/DDBJ whole genome shotgun (WGS) entry which is preliminary data.</text>
</comment>
<protein>
    <submittedName>
        <fullName evidence="1">Uncharacterized protein</fullName>
    </submittedName>
</protein>
<organism evidence="1 2">
    <name type="scientific">Physocladia obscura</name>
    <dbReference type="NCBI Taxonomy" id="109957"/>
    <lineage>
        <taxon>Eukaryota</taxon>
        <taxon>Fungi</taxon>
        <taxon>Fungi incertae sedis</taxon>
        <taxon>Chytridiomycota</taxon>
        <taxon>Chytridiomycota incertae sedis</taxon>
        <taxon>Chytridiomycetes</taxon>
        <taxon>Chytridiales</taxon>
        <taxon>Chytriomycetaceae</taxon>
        <taxon>Physocladia</taxon>
    </lineage>
</organism>
<dbReference type="AlphaFoldDB" id="A0AAD5XCD5"/>
<sequence length="148" mass="17079">MDILLTDLEENWHEKYPKNEFNSPLEKENDRMAKIMLAFASLGLSICLASLHFDNVVKTKGLQDGDEDFEMRKSLIRAALHEFLIYSEPGLCLRIQIAPFEPMHDKSSLYIPNTKFLQIPPYSLAVFNKLKQNRPNEVFEILLPRALG</sequence>
<evidence type="ECO:0000313" key="1">
    <source>
        <dbReference type="EMBL" id="KAJ3092388.1"/>
    </source>
</evidence>
<name>A0AAD5XCD5_9FUNG</name>
<gene>
    <name evidence="1" type="ORF">HK100_006952</name>
</gene>
<feature type="non-terminal residue" evidence="1">
    <location>
        <position position="148"/>
    </location>
</feature>
<accession>A0AAD5XCD5</accession>
<dbReference type="EMBL" id="JADGJH010003248">
    <property type="protein sequence ID" value="KAJ3092388.1"/>
    <property type="molecule type" value="Genomic_DNA"/>
</dbReference>
<evidence type="ECO:0000313" key="2">
    <source>
        <dbReference type="Proteomes" id="UP001211907"/>
    </source>
</evidence>
<proteinExistence type="predicted"/>
<keyword evidence="2" id="KW-1185">Reference proteome</keyword>
<reference evidence="1" key="1">
    <citation type="submission" date="2020-05" db="EMBL/GenBank/DDBJ databases">
        <title>Phylogenomic resolution of chytrid fungi.</title>
        <authorList>
            <person name="Stajich J.E."/>
            <person name="Amses K."/>
            <person name="Simmons R."/>
            <person name="Seto K."/>
            <person name="Myers J."/>
            <person name="Bonds A."/>
            <person name="Quandt C.A."/>
            <person name="Barry K."/>
            <person name="Liu P."/>
            <person name="Grigoriev I."/>
            <person name="Longcore J.E."/>
            <person name="James T.Y."/>
        </authorList>
    </citation>
    <scope>NUCLEOTIDE SEQUENCE</scope>
    <source>
        <strain evidence="1">JEL0513</strain>
    </source>
</reference>